<name>A0ABU7RY83_9ACTN</name>
<evidence type="ECO:0008006" key="4">
    <source>
        <dbReference type="Google" id="ProtNLM"/>
    </source>
</evidence>
<evidence type="ECO:0000256" key="1">
    <source>
        <dbReference type="SAM" id="SignalP"/>
    </source>
</evidence>
<comment type="caution">
    <text evidence="2">The sequence shown here is derived from an EMBL/GenBank/DDBJ whole genome shotgun (WGS) entry which is preliminary data.</text>
</comment>
<accession>A0ABU7RY83</accession>
<dbReference type="Proteomes" id="UP001332243">
    <property type="component" value="Unassembled WGS sequence"/>
</dbReference>
<evidence type="ECO:0000313" key="2">
    <source>
        <dbReference type="EMBL" id="MEE6261350.1"/>
    </source>
</evidence>
<keyword evidence="1" id="KW-0732">Signal</keyword>
<protein>
    <recommendedName>
        <fullName evidence="4">Lipoprotein</fullName>
    </recommendedName>
</protein>
<dbReference type="EMBL" id="JAZGQK010000020">
    <property type="protein sequence ID" value="MEE6261350.1"/>
    <property type="molecule type" value="Genomic_DNA"/>
</dbReference>
<organism evidence="2 3">
    <name type="scientific">Plantactinospora sonchi</name>
    <dbReference type="NCBI Taxonomy" id="1544735"/>
    <lineage>
        <taxon>Bacteria</taxon>
        <taxon>Bacillati</taxon>
        <taxon>Actinomycetota</taxon>
        <taxon>Actinomycetes</taxon>
        <taxon>Micromonosporales</taxon>
        <taxon>Micromonosporaceae</taxon>
        <taxon>Plantactinospora</taxon>
    </lineage>
</organism>
<evidence type="ECO:0000313" key="3">
    <source>
        <dbReference type="Proteomes" id="UP001332243"/>
    </source>
</evidence>
<dbReference type="RefSeq" id="WP_331216461.1">
    <property type="nucleotide sequence ID" value="NZ_JAZGQK010000020.1"/>
</dbReference>
<feature type="signal peptide" evidence="1">
    <location>
        <begin position="1"/>
        <end position="19"/>
    </location>
</feature>
<sequence length="133" mass="14485">MNTGRVALLTVAAVTAALAVGGCGGRDPAQAYRDKLTKAGFTSVTVQADEETKGTRKKRKKQVVAYDFDWVVSTDDDPNTCTVELEHPGDSGDLRGNHWHIDEVNGQNVSGWGADSPNPDTVRRLLREHNYDC</sequence>
<reference evidence="2 3" key="1">
    <citation type="submission" date="2024-01" db="EMBL/GenBank/DDBJ databases">
        <title>Genome insights into Plantactinospora sonchi sp. nov.</title>
        <authorList>
            <person name="Wang L."/>
        </authorList>
    </citation>
    <scope>NUCLEOTIDE SEQUENCE [LARGE SCALE GENOMIC DNA]</scope>
    <source>
        <strain evidence="2 3">NEAU-QY2</strain>
    </source>
</reference>
<keyword evidence="3" id="KW-1185">Reference proteome</keyword>
<dbReference type="PROSITE" id="PS51257">
    <property type="entry name" value="PROKAR_LIPOPROTEIN"/>
    <property type="match status" value="1"/>
</dbReference>
<feature type="chain" id="PRO_5045805620" description="Lipoprotein" evidence="1">
    <location>
        <begin position="20"/>
        <end position="133"/>
    </location>
</feature>
<gene>
    <name evidence="2" type="ORF">V1633_22975</name>
</gene>
<proteinExistence type="predicted"/>